<name>W6TZI9_ECHGR</name>
<reference evidence="1 2" key="1">
    <citation type="journal article" date="2013" name="Nat. Genet.">
        <title>The genome of the hydatid tapeworm Echinococcus granulosus.</title>
        <authorList>
            <person name="Zheng H."/>
            <person name="Zhang W."/>
            <person name="Zhang L."/>
            <person name="Zhang Z."/>
            <person name="Li J."/>
            <person name="Lu G."/>
            <person name="Zhu Y."/>
            <person name="Wang Y."/>
            <person name="Huang Y."/>
            <person name="Liu J."/>
            <person name="Kang H."/>
            <person name="Chen J."/>
            <person name="Wang L."/>
            <person name="Chen A."/>
            <person name="Yu S."/>
            <person name="Gao Z."/>
            <person name="Jin L."/>
            <person name="Gu W."/>
            <person name="Wang Z."/>
            <person name="Zhao L."/>
            <person name="Shi B."/>
            <person name="Wen H."/>
            <person name="Lin R."/>
            <person name="Jones M.K."/>
            <person name="Brejova B."/>
            <person name="Vinar T."/>
            <person name="Zhao G."/>
            <person name="McManus D.P."/>
            <person name="Chen Z."/>
            <person name="Zhou Y."/>
            <person name="Wang S."/>
        </authorList>
    </citation>
    <scope>NUCLEOTIDE SEQUENCE [LARGE SCALE GENOMIC DNA]</scope>
</reference>
<organism evidence="1 2">
    <name type="scientific">Echinococcus granulosus</name>
    <name type="common">Hydatid tapeworm</name>
    <dbReference type="NCBI Taxonomy" id="6210"/>
    <lineage>
        <taxon>Eukaryota</taxon>
        <taxon>Metazoa</taxon>
        <taxon>Spiralia</taxon>
        <taxon>Lophotrochozoa</taxon>
        <taxon>Platyhelminthes</taxon>
        <taxon>Cestoda</taxon>
        <taxon>Eucestoda</taxon>
        <taxon>Cyclophyllidea</taxon>
        <taxon>Taeniidae</taxon>
        <taxon>Echinococcus</taxon>
        <taxon>Echinococcus granulosus group</taxon>
    </lineage>
</organism>
<evidence type="ECO:0000313" key="1">
    <source>
        <dbReference type="EMBL" id="EUB54138.1"/>
    </source>
</evidence>
<dbReference type="KEGG" id="egl:EGR_11003"/>
<evidence type="ECO:0000313" key="2">
    <source>
        <dbReference type="Proteomes" id="UP000019149"/>
    </source>
</evidence>
<dbReference type="CTD" id="36346718"/>
<accession>W6TZI9</accession>
<dbReference type="GeneID" id="36346718"/>
<protein>
    <submittedName>
        <fullName evidence="1">Uncharacterized protein</fullName>
    </submittedName>
</protein>
<proteinExistence type="predicted"/>
<sequence>MTADASTSNAWLCSANQQASRLVSTPTLHLPLGGSTPFGCGGGAFEKAEYFWCENAFYHRMPPSHIILAVSACQCYHLKPTWYSALPNSDCGGAVKYTTKPSTSFPLPMTRGESLDHFSVERLILSLELMQLASISLTYAFTG</sequence>
<gene>
    <name evidence="1" type="ORF">EGR_11003</name>
</gene>
<dbReference type="AlphaFoldDB" id="W6TZI9"/>
<comment type="caution">
    <text evidence="1">The sequence shown here is derived from an EMBL/GenBank/DDBJ whole genome shotgun (WGS) entry which is preliminary data.</text>
</comment>
<dbReference type="RefSeq" id="XP_024345334.1">
    <property type="nucleotide sequence ID" value="XM_024500252.1"/>
</dbReference>
<dbReference type="Proteomes" id="UP000019149">
    <property type="component" value="Unassembled WGS sequence"/>
</dbReference>
<dbReference type="EMBL" id="APAU02000326">
    <property type="protein sequence ID" value="EUB54138.1"/>
    <property type="molecule type" value="Genomic_DNA"/>
</dbReference>
<keyword evidence="2" id="KW-1185">Reference proteome</keyword>